<accession>A0A5B7FLF8</accession>
<proteinExistence type="predicted"/>
<evidence type="ECO:0000313" key="2">
    <source>
        <dbReference type="Proteomes" id="UP000324222"/>
    </source>
</evidence>
<name>A0A5B7FLF8_PORTR</name>
<dbReference type="AlphaFoldDB" id="A0A5B7FLF8"/>
<gene>
    <name evidence="1" type="ORF">E2C01_039909</name>
</gene>
<sequence>MRHAKQRQCLGWLHLERKGTRRQQFQGVGKPYEYFHPPHASPDGNTTKASLSLNIKQSDVDSIFSASGRGR</sequence>
<dbReference type="Proteomes" id="UP000324222">
    <property type="component" value="Unassembled WGS sequence"/>
</dbReference>
<comment type="caution">
    <text evidence="1">The sequence shown here is derived from an EMBL/GenBank/DDBJ whole genome shotgun (WGS) entry which is preliminary data.</text>
</comment>
<organism evidence="1 2">
    <name type="scientific">Portunus trituberculatus</name>
    <name type="common">Swimming crab</name>
    <name type="synonym">Neptunus trituberculatus</name>
    <dbReference type="NCBI Taxonomy" id="210409"/>
    <lineage>
        <taxon>Eukaryota</taxon>
        <taxon>Metazoa</taxon>
        <taxon>Ecdysozoa</taxon>
        <taxon>Arthropoda</taxon>
        <taxon>Crustacea</taxon>
        <taxon>Multicrustacea</taxon>
        <taxon>Malacostraca</taxon>
        <taxon>Eumalacostraca</taxon>
        <taxon>Eucarida</taxon>
        <taxon>Decapoda</taxon>
        <taxon>Pleocyemata</taxon>
        <taxon>Brachyura</taxon>
        <taxon>Eubrachyura</taxon>
        <taxon>Portunoidea</taxon>
        <taxon>Portunidae</taxon>
        <taxon>Portuninae</taxon>
        <taxon>Portunus</taxon>
    </lineage>
</organism>
<dbReference type="EMBL" id="VSRR010007090">
    <property type="protein sequence ID" value="MPC46197.1"/>
    <property type="molecule type" value="Genomic_DNA"/>
</dbReference>
<keyword evidence="2" id="KW-1185">Reference proteome</keyword>
<reference evidence="1 2" key="1">
    <citation type="submission" date="2019-05" db="EMBL/GenBank/DDBJ databases">
        <title>Another draft genome of Portunus trituberculatus and its Hox gene families provides insights of decapod evolution.</title>
        <authorList>
            <person name="Jeong J.-H."/>
            <person name="Song I."/>
            <person name="Kim S."/>
            <person name="Choi T."/>
            <person name="Kim D."/>
            <person name="Ryu S."/>
            <person name="Kim W."/>
        </authorList>
    </citation>
    <scope>NUCLEOTIDE SEQUENCE [LARGE SCALE GENOMIC DNA]</scope>
    <source>
        <tissue evidence="1">Muscle</tissue>
    </source>
</reference>
<protein>
    <submittedName>
        <fullName evidence="1">Uncharacterized protein</fullName>
    </submittedName>
</protein>
<evidence type="ECO:0000313" key="1">
    <source>
        <dbReference type="EMBL" id="MPC46197.1"/>
    </source>
</evidence>